<dbReference type="PANTHER" id="PTHR37834">
    <property type="entry name" value="GDSL-LIKE LIPASE/ACYLHYDROLASE DOMAIN PROTEIN (AFU_ORTHOLOGUE AFUA_2G00620)"/>
    <property type="match status" value="1"/>
</dbReference>
<dbReference type="Gene3D" id="3.40.50.1110">
    <property type="entry name" value="SGNH hydrolase"/>
    <property type="match status" value="1"/>
</dbReference>
<feature type="domain" description="SGNH hydrolase-type esterase" evidence="1">
    <location>
        <begin position="145"/>
        <end position="293"/>
    </location>
</feature>
<dbReference type="RefSeq" id="WP_208844806.1">
    <property type="nucleotide sequence ID" value="NZ_CP072135.1"/>
</dbReference>
<dbReference type="PANTHER" id="PTHR37834:SF2">
    <property type="entry name" value="ESTERASE, SGNH HYDROLASE-TYPE"/>
    <property type="match status" value="1"/>
</dbReference>
<dbReference type="GO" id="GO:0052689">
    <property type="term" value="F:carboxylic ester hydrolase activity"/>
    <property type="evidence" value="ECO:0007669"/>
    <property type="project" value="InterPro"/>
</dbReference>
<dbReference type="InterPro" id="IPR052762">
    <property type="entry name" value="PCW_deacetylase/CE"/>
</dbReference>
<sequence>MYKPTLMIAAIALSCYAQSKIIEGTHHTISYEGRISKQYTEGSVSFNWPGTQVKTRLIGKKLSVEIVGFGDQFDVLINGKLHKKILTSYSGEPENFVLFESENQIDVIVELVKRWENYEHNSRILKFEVDGRTEGVVKSQPHILFIGDSISAGFGSESNKRDCDWQEIVNTSNARVAFPYLSAKSLGASLTQVSYSGLGLIRNWSGNQPHHTIRTYTEKLSAVFSDKTEFEDRFPNLIVIEVGTNDFSTDPQNGEPWDTISDVENAWVNEMVAYTLQIRNRYPAVPIVYMPRPAYPYDLIIPATEKAMTLLKDKEVLQLYSHVFSSTFEGCVWHPTQTEHQTISNDLVQFIKKQGLL</sequence>
<dbReference type="EMBL" id="CP072135">
    <property type="protein sequence ID" value="QTH73187.1"/>
    <property type="molecule type" value="Genomic_DNA"/>
</dbReference>
<dbReference type="InterPro" id="IPR013830">
    <property type="entry name" value="SGNH_hydro"/>
</dbReference>
<proteinExistence type="predicted"/>
<dbReference type="SUPFAM" id="SSF52266">
    <property type="entry name" value="SGNH hydrolase"/>
    <property type="match status" value="1"/>
</dbReference>
<dbReference type="InterPro" id="IPR037461">
    <property type="entry name" value="CtCE2-like_dom"/>
</dbReference>
<dbReference type="KEGG" id="pxi:J5O05_20550"/>
<dbReference type="Proteomes" id="UP000664904">
    <property type="component" value="Plasmid unnamed5"/>
</dbReference>
<protein>
    <submittedName>
        <fullName evidence="3">Lipolytic enzyme</fullName>
    </submittedName>
</protein>
<organism evidence="3 4">
    <name type="scientific">Pseudoalteromonas xiamenensis</name>
    <dbReference type="NCBI Taxonomy" id="882626"/>
    <lineage>
        <taxon>Bacteria</taxon>
        <taxon>Pseudomonadati</taxon>
        <taxon>Pseudomonadota</taxon>
        <taxon>Gammaproteobacteria</taxon>
        <taxon>Alteromonadales</taxon>
        <taxon>Pseudoalteromonadaceae</taxon>
        <taxon>Pseudoalteromonas</taxon>
    </lineage>
</organism>
<dbReference type="AlphaFoldDB" id="A0A975DK49"/>
<feature type="domain" description="Carbohydrate esterase 2 N-terminal" evidence="2">
    <location>
        <begin position="31"/>
        <end position="132"/>
    </location>
</feature>
<dbReference type="InterPro" id="IPR040794">
    <property type="entry name" value="CE2_N"/>
</dbReference>
<dbReference type="InterPro" id="IPR036514">
    <property type="entry name" value="SGNH_hydro_sf"/>
</dbReference>
<keyword evidence="4" id="KW-1185">Reference proteome</keyword>
<gene>
    <name evidence="3" type="ORF">J5O05_20550</name>
</gene>
<geneLocation type="plasmid" evidence="3 4">
    <name>unnamed5</name>
</geneLocation>
<name>A0A975DK49_9GAMM</name>
<dbReference type="Pfam" id="PF13472">
    <property type="entry name" value="Lipase_GDSL_2"/>
    <property type="match status" value="1"/>
</dbReference>
<dbReference type="PROSITE" id="PS51257">
    <property type="entry name" value="PROKAR_LIPOPROTEIN"/>
    <property type="match status" value="1"/>
</dbReference>
<dbReference type="Gene3D" id="2.60.120.260">
    <property type="entry name" value="Galactose-binding domain-like"/>
    <property type="match status" value="1"/>
</dbReference>
<evidence type="ECO:0000259" key="2">
    <source>
        <dbReference type="Pfam" id="PF17996"/>
    </source>
</evidence>
<dbReference type="Pfam" id="PF17996">
    <property type="entry name" value="CE2_N"/>
    <property type="match status" value="1"/>
</dbReference>
<accession>A0A975DK49</accession>
<reference evidence="3" key="1">
    <citation type="submission" date="2021-03" db="EMBL/GenBank/DDBJ databases">
        <title>Complete Genome of Pseudoalteromonas xiamenensis STKMTI.2, a new potential marine bacterium producing anti-Vibrio compounds.</title>
        <authorList>
            <person name="Handayani D.P."/>
            <person name="Isnansetyo A."/>
            <person name="Istiqomah I."/>
            <person name="Jumina J."/>
        </authorList>
    </citation>
    <scope>NUCLEOTIDE SEQUENCE</scope>
    <source>
        <strain evidence="3">STKMTI.2</strain>
        <plasmid evidence="3">unnamed5</plasmid>
    </source>
</reference>
<dbReference type="CDD" id="cd01831">
    <property type="entry name" value="Endoglucanase_E_like"/>
    <property type="match status" value="1"/>
</dbReference>
<evidence type="ECO:0000259" key="1">
    <source>
        <dbReference type="Pfam" id="PF13472"/>
    </source>
</evidence>
<keyword evidence="3" id="KW-0614">Plasmid</keyword>
<evidence type="ECO:0000313" key="3">
    <source>
        <dbReference type="EMBL" id="QTH73187.1"/>
    </source>
</evidence>
<evidence type="ECO:0000313" key="4">
    <source>
        <dbReference type="Proteomes" id="UP000664904"/>
    </source>
</evidence>